<comment type="caution">
    <text evidence="2">The sequence shown here is derived from an EMBL/GenBank/DDBJ whole genome shotgun (WGS) entry which is preliminary data.</text>
</comment>
<accession>A0AA37BS60</accession>
<evidence type="ECO:0000313" key="2">
    <source>
        <dbReference type="EMBL" id="GGM76869.1"/>
    </source>
</evidence>
<dbReference type="Proteomes" id="UP000632195">
    <property type="component" value="Unassembled WGS sequence"/>
</dbReference>
<proteinExistence type="predicted"/>
<dbReference type="PANTHER" id="PTHR34236">
    <property type="entry name" value="DIMETHYL SULFOXIDE REDUCTASE TRANSCRIPTIONAL ACTIVATOR"/>
    <property type="match status" value="1"/>
</dbReference>
<feature type="domain" description="HTH bat-type" evidence="1">
    <location>
        <begin position="153"/>
        <end position="204"/>
    </location>
</feature>
<name>A0AA37BS60_9ARCH</name>
<reference evidence="2" key="2">
    <citation type="submission" date="2022-09" db="EMBL/GenBank/DDBJ databases">
        <authorList>
            <person name="Sun Q."/>
            <person name="Ohkuma M."/>
        </authorList>
    </citation>
    <scope>NUCLEOTIDE SEQUENCE</scope>
    <source>
        <strain evidence="2">JCM 13583</strain>
    </source>
</reference>
<organism evidence="2 3">
    <name type="scientific">Thermogymnomonas acidicola</name>
    <dbReference type="NCBI Taxonomy" id="399579"/>
    <lineage>
        <taxon>Archaea</taxon>
        <taxon>Methanobacteriati</taxon>
        <taxon>Thermoplasmatota</taxon>
        <taxon>Thermoplasmata</taxon>
        <taxon>Thermoplasmatales</taxon>
        <taxon>Thermogymnomonas</taxon>
    </lineage>
</organism>
<dbReference type="PANTHER" id="PTHR34236:SF1">
    <property type="entry name" value="DIMETHYL SULFOXIDE REDUCTASE TRANSCRIPTIONAL ACTIVATOR"/>
    <property type="match status" value="1"/>
</dbReference>
<gene>
    <name evidence="2" type="ORF">GCM10007108_13710</name>
</gene>
<protein>
    <recommendedName>
        <fullName evidence="1">HTH bat-type domain-containing protein</fullName>
    </recommendedName>
</protein>
<evidence type="ECO:0000313" key="3">
    <source>
        <dbReference type="Proteomes" id="UP000632195"/>
    </source>
</evidence>
<keyword evidence="3" id="KW-1185">Reference proteome</keyword>
<sequence length="214" mass="24177">MHMAIESLRLVLRHEGDWTQGTESFPDLSIHSLGYVLNMNGKNVEYMQFSDRKGNLKDIAKSCKGDVRIQVVRKTSGGAGEMILVGDYRESLRRVMNELGVIALGLTVRSGVEIYLAAFDSTSVSRREVIDALTDFCDIVEISRVVERRPLCLTEDEERVLKIAINNGFFDTPRKITLTEISQITRASKSTVNYRLKSAIRKVIGERDRLMGDY</sequence>
<dbReference type="AlphaFoldDB" id="A0AA37BS60"/>
<dbReference type="InterPro" id="IPR007050">
    <property type="entry name" value="HTH_bacterioopsin"/>
</dbReference>
<dbReference type="EMBL" id="BMNY01000002">
    <property type="protein sequence ID" value="GGM76869.1"/>
    <property type="molecule type" value="Genomic_DNA"/>
</dbReference>
<reference evidence="2" key="1">
    <citation type="journal article" date="2014" name="Int. J. Syst. Evol. Microbiol.">
        <title>Complete genome sequence of Corynebacterium casei LMG S-19264T (=DSM 44701T), isolated from a smear-ripened cheese.</title>
        <authorList>
            <consortium name="US DOE Joint Genome Institute (JGI-PGF)"/>
            <person name="Walter F."/>
            <person name="Albersmeier A."/>
            <person name="Kalinowski J."/>
            <person name="Ruckert C."/>
        </authorList>
    </citation>
    <scope>NUCLEOTIDE SEQUENCE</scope>
    <source>
        <strain evidence="2">JCM 13583</strain>
    </source>
</reference>
<evidence type="ECO:0000259" key="1">
    <source>
        <dbReference type="Pfam" id="PF04967"/>
    </source>
</evidence>
<dbReference type="Pfam" id="PF04967">
    <property type="entry name" value="HTH_10"/>
    <property type="match status" value="1"/>
</dbReference>